<proteinExistence type="predicted"/>
<feature type="non-terminal residue" evidence="1">
    <location>
        <position position="151"/>
    </location>
</feature>
<name>A0A699SR36_TANCI</name>
<organism evidence="1">
    <name type="scientific">Tanacetum cinerariifolium</name>
    <name type="common">Dalmatian daisy</name>
    <name type="synonym">Chrysanthemum cinerariifolium</name>
    <dbReference type="NCBI Taxonomy" id="118510"/>
    <lineage>
        <taxon>Eukaryota</taxon>
        <taxon>Viridiplantae</taxon>
        <taxon>Streptophyta</taxon>
        <taxon>Embryophyta</taxon>
        <taxon>Tracheophyta</taxon>
        <taxon>Spermatophyta</taxon>
        <taxon>Magnoliopsida</taxon>
        <taxon>eudicotyledons</taxon>
        <taxon>Gunneridae</taxon>
        <taxon>Pentapetalae</taxon>
        <taxon>asterids</taxon>
        <taxon>campanulids</taxon>
        <taxon>Asterales</taxon>
        <taxon>Asteraceae</taxon>
        <taxon>Asteroideae</taxon>
        <taxon>Anthemideae</taxon>
        <taxon>Anthemidinae</taxon>
        <taxon>Tanacetum</taxon>
    </lineage>
</organism>
<feature type="non-terminal residue" evidence="1">
    <location>
        <position position="1"/>
    </location>
</feature>
<accession>A0A699SR36</accession>
<sequence>YRDQKYTPGHSCRGQVFNLEVVADPVYDYYNDSVIDHDEEVVHEEVTGEVIEFTPQISLNALNGVESFQTLRVTCHVGKQDLHILIDTVDIPCGAQLTSKNMSLNMVSANLTEGIPTSIASLLTNFHDVFAIPTSLPPMREYDHKIVLKKG</sequence>
<gene>
    <name evidence="1" type="ORF">Tci_871263</name>
</gene>
<protein>
    <recommendedName>
        <fullName evidence="2">Reverse transcriptase domain-containing protein</fullName>
    </recommendedName>
</protein>
<reference evidence="1" key="1">
    <citation type="journal article" date="2019" name="Sci. Rep.">
        <title>Draft genome of Tanacetum cinerariifolium, the natural source of mosquito coil.</title>
        <authorList>
            <person name="Yamashiro T."/>
            <person name="Shiraishi A."/>
            <person name="Satake H."/>
            <person name="Nakayama K."/>
        </authorList>
    </citation>
    <scope>NUCLEOTIDE SEQUENCE</scope>
</reference>
<evidence type="ECO:0000313" key="1">
    <source>
        <dbReference type="EMBL" id="GFC99293.1"/>
    </source>
</evidence>
<comment type="caution">
    <text evidence="1">The sequence shown here is derived from an EMBL/GenBank/DDBJ whole genome shotgun (WGS) entry which is preliminary data.</text>
</comment>
<evidence type="ECO:0008006" key="2">
    <source>
        <dbReference type="Google" id="ProtNLM"/>
    </source>
</evidence>
<dbReference type="EMBL" id="BKCJ011177502">
    <property type="protein sequence ID" value="GFC99293.1"/>
    <property type="molecule type" value="Genomic_DNA"/>
</dbReference>
<dbReference type="AlphaFoldDB" id="A0A699SR36"/>